<dbReference type="PANTHER" id="PTHR30273">
    <property type="entry name" value="PERIPLASMIC SIGNAL SENSOR AND SIGMA FACTOR ACTIVATOR FECR-RELATED"/>
    <property type="match status" value="1"/>
</dbReference>
<feature type="transmembrane region" description="Helical" evidence="1">
    <location>
        <begin position="88"/>
        <end position="107"/>
    </location>
</feature>
<evidence type="ECO:0000313" key="5">
    <source>
        <dbReference type="Proteomes" id="UP001236663"/>
    </source>
</evidence>
<evidence type="ECO:0000259" key="2">
    <source>
        <dbReference type="Pfam" id="PF04773"/>
    </source>
</evidence>
<gene>
    <name evidence="4" type="ORF">QWZ15_19600</name>
</gene>
<dbReference type="PANTHER" id="PTHR30273:SF2">
    <property type="entry name" value="PROTEIN FECR"/>
    <property type="match status" value="1"/>
</dbReference>
<keyword evidence="5" id="KW-1185">Reference proteome</keyword>
<organism evidence="4 5">
    <name type="scientific">Cyclobacterium jeungdonense</name>
    <dbReference type="NCBI Taxonomy" id="708087"/>
    <lineage>
        <taxon>Bacteria</taxon>
        <taxon>Pseudomonadati</taxon>
        <taxon>Bacteroidota</taxon>
        <taxon>Cytophagia</taxon>
        <taxon>Cytophagales</taxon>
        <taxon>Cyclobacteriaceae</taxon>
        <taxon>Cyclobacterium</taxon>
    </lineage>
</organism>
<dbReference type="InterPro" id="IPR012373">
    <property type="entry name" value="Ferrdict_sens_TM"/>
</dbReference>
<dbReference type="RefSeq" id="WP_163383438.1">
    <property type="nucleotide sequence ID" value="NZ_JAUFQS010000047.1"/>
</dbReference>
<keyword evidence="1" id="KW-0472">Membrane</keyword>
<dbReference type="Gene3D" id="3.55.50.30">
    <property type="match status" value="1"/>
</dbReference>
<evidence type="ECO:0000313" key="4">
    <source>
        <dbReference type="EMBL" id="MDN3690038.1"/>
    </source>
</evidence>
<keyword evidence="1" id="KW-0812">Transmembrane</keyword>
<dbReference type="Proteomes" id="UP001236663">
    <property type="component" value="Unassembled WGS sequence"/>
</dbReference>
<feature type="domain" description="Protein FecR C-terminal" evidence="3">
    <location>
        <begin position="263"/>
        <end position="329"/>
    </location>
</feature>
<protein>
    <submittedName>
        <fullName evidence="4">FecR domain-containing protein</fullName>
    </submittedName>
</protein>
<dbReference type="InterPro" id="IPR032508">
    <property type="entry name" value="FecR_C"/>
</dbReference>
<dbReference type="PIRSF" id="PIRSF018266">
    <property type="entry name" value="FecR"/>
    <property type="match status" value="1"/>
</dbReference>
<reference evidence="5" key="1">
    <citation type="journal article" date="2019" name="Int. J. Syst. Evol. Microbiol.">
        <title>The Global Catalogue of Microorganisms (GCM) 10K type strain sequencing project: providing services to taxonomists for standard genome sequencing and annotation.</title>
        <authorList>
            <consortium name="The Broad Institute Genomics Platform"/>
            <consortium name="The Broad Institute Genome Sequencing Center for Infectious Disease"/>
            <person name="Wu L."/>
            <person name="Ma J."/>
        </authorList>
    </citation>
    <scope>NUCLEOTIDE SEQUENCE [LARGE SCALE GENOMIC DNA]</scope>
    <source>
        <strain evidence="5">CECT 7706</strain>
    </source>
</reference>
<name>A0ABT8CB49_9BACT</name>
<dbReference type="Pfam" id="PF04773">
    <property type="entry name" value="FecR"/>
    <property type="match status" value="1"/>
</dbReference>
<proteinExistence type="predicted"/>
<evidence type="ECO:0000256" key="1">
    <source>
        <dbReference type="SAM" id="Phobius"/>
    </source>
</evidence>
<feature type="domain" description="FecR protein" evidence="2">
    <location>
        <begin position="128"/>
        <end position="218"/>
    </location>
</feature>
<evidence type="ECO:0000259" key="3">
    <source>
        <dbReference type="Pfam" id="PF16344"/>
    </source>
</evidence>
<comment type="caution">
    <text evidence="4">The sequence shown here is derived from an EMBL/GenBank/DDBJ whole genome shotgun (WGS) entry which is preliminary data.</text>
</comment>
<dbReference type="InterPro" id="IPR006860">
    <property type="entry name" value="FecR"/>
</dbReference>
<keyword evidence="1" id="KW-1133">Transmembrane helix</keyword>
<accession>A0ABT8CB49</accession>
<dbReference type="EMBL" id="JAUFQS010000047">
    <property type="protein sequence ID" value="MDN3690038.1"/>
    <property type="molecule type" value="Genomic_DNA"/>
</dbReference>
<dbReference type="Pfam" id="PF16344">
    <property type="entry name" value="FecR_C"/>
    <property type="match status" value="1"/>
</dbReference>
<sequence length="332" mass="38204">MGNFQQDIDHLILLYLKGEATQEQIAALKYWIAASEENRLIFKSVQKIWESETFSDANKLKARRDEIWLAASRKKAPLQRRESLTKSALWAAVLTFFLIFSAIAFYYRASDEPPLVKTITWLKKENPAGQRSTHLLPDGTKVWLNAMSSLEYPEVFSDSIRRVKITGEAYFDVASNPIQPFIAEVMGIHVEALGTAFNVKNFSDESTRAVSLLEGKVRVSGFDNDRNYILDPGYEILMEKNAVDFHVQTIDFDASFGWKEGILMFNGDDFVTFKRSIERWFGVTMKVTGDPPTDWNIRAKYYNESLKNILRDISFNKNLDFEMVNKDLILKF</sequence>
<dbReference type="Gene3D" id="2.60.120.1440">
    <property type="match status" value="1"/>
</dbReference>